<feature type="compositionally biased region" description="Low complexity" evidence="1">
    <location>
        <begin position="52"/>
        <end position="75"/>
    </location>
</feature>
<evidence type="ECO:0008006" key="5">
    <source>
        <dbReference type="Google" id="ProtNLM"/>
    </source>
</evidence>
<feature type="chain" id="PRO_5035182817" description="Lipoprotein" evidence="2">
    <location>
        <begin position="37"/>
        <end position="176"/>
    </location>
</feature>
<dbReference type="EMBL" id="BONY01000015">
    <property type="protein sequence ID" value="GIH04842.1"/>
    <property type="molecule type" value="Genomic_DNA"/>
</dbReference>
<reference evidence="3" key="1">
    <citation type="submission" date="2021-01" db="EMBL/GenBank/DDBJ databases">
        <title>Whole genome shotgun sequence of Rhizocola hellebori NBRC 109834.</title>
        <authorList>
            <person name="Komaki H."/>
            <person name="Tamura T."/>
        </authorList>
    </citation>
    <scope>NUCLEOTIDE SEQUENCE</scope>
    <source>
        <strain evidence="3">NBRC 109834</strain>
    </source>
</reference>
<name>A0A8J3VG77_9ACTN</name>
<evidence type="ECO:0000313" key="3">
    <source>
        <dbReference type="EMBL" id="GIH04842.1"/>
    </source>
</evidence>
<proteinExistence type="predicted"/>
<evidence type="ECO:0000313" key="4">
    <source>
        <dbReference type="Proteomes" id="UP000612899"/>
    </source>
</evidence>
<gene>
    <name evidence="3" type="ORF">Rhe02_29090</name>
</gene>
<feature type="region of interest" description="Disordered" evidence="1">
    <location>
        <begin position="52"/>
        <end position="79"/>
    </location>
</feature>
<evidence type="ECO:0000256" key="1">
    <source>
        <dbReference type="SAM" id="MobiDB-lite"/>
    </source>
</evidence>
<sequence>MGRLRPYPRRMTRRLALAAAATLLALTGCTSKTPSATPTLDTVLTPTAAPTGAATATATNSPTSTPKSSPATTAPPTGPTILYFRVKTKPSCPSSGPGGTFGGNDAVLEWEAVNVNQVFVSIDGPGLFGTYDKKSSQSFPFACSSSAGTYKHKYILHTVGGGAEKTQTIELEAKVN</sequence>
<dbReference type="AlphaFoldDB" id="A0A8J3VG77"/>
<feature type="signal peptide" evidence="2">
    <location>
        <begin position="1"/>
        <end position="36"/>
    </location>
</feature>
<keyword evidence="4" id="KW-1185">Reference proteome</keyword>
<evidence type="ECO:0000256" key="2">
    <source>
        <dbReference type="SAM" id="SignalP"/>
    </source>
</evidence>
<comment type="caution">
    <text evidence="3">The sequence shown here is derived from an EMBL/GenBank/DDBJ whole genome shotgun (WGS) entry which is preliminary data.</text>
</comment>
<organism evidence="3 4">
    <name type="scientific">Rhizocola hellebori</name>
    <dbReference type="NCBI Taxonomy" id="1392758"/>
    <lineage>
        <taxon>Bacteria</taxon>
        <taxon>Bacillati</taxon>
        <taxon>Actinomycetota</taxon>
        <taxon>Actinomycetes</taxon>
        <taxon>Micromonosporales</taxon>
        <taxon>Micromonosporaceae</taxon>
        <taxon>Rhizocola</taxon>
    </lineage>
</organism>
<dbReference type="Proteomes" id="UP000612899">
    <property type="component" value="Unassembled WGS sequence"/>
</dbReference>
<dbReference type="PROSITE" id="PS51257">
    <property type="entry name" value="PROKAR_LIPOPROTEIN"/>
    <property type="match status" value="1"/>
</dbReference>
<protein>
    <recommendedName>
        <fullName evidence="5">Lipoprotein</fullName>
    </recommendedName>
</protein>
<keyword evidence="2" id="KW-0732">Signal</keyword>
<accession>A0A8J3VG77</accession>